<gene>
    <name evidence="1" type="ORF">PPRIM_AZ9-3.1.T0140174</name>
</gene>
<organism evidence="1 2">
    <name type="scientific">Paramecium primaurelia</name>
    <dbReference type="NCBI Taxonomy" id="5886"/>
    <lineage>
        <taxon>Eukaryota</taxon>
        <taxon>Sar</taxon>
        <taxon>Alveolata</taxon>
        <taxon>Ciliophora</taxon>
        <taxon>Intramacronucleata</taxon>
        <taxon>Oligohymenophorea</taxon>
        <taxon>Peniculida</taxon>
        <taxon>Parameciidae</taxon>
        <taxon>Paramecium</taxon>
    </lineage>
</organism>
<accession>A0A8S1K4M9</accession>
<dbReference type="OMA" id="NDNHEHY"/>
<dbReference type="Proteomes" id="UP000688137">
    <property type="component" value="Unassembled WGS sequence"/>
</dbReference>
<keyword evidence="2" id="KW-1185">Reference proteome</keyword>
<dbReference type="AlphaFoldDB" id="A0A8S1K4M9"/>
<proteinExistence type="predicted"/>
<reference evidence="1" key="1">
    <citation type="submission" date="2021-01" db="EMBL/GenBank/DDBJ databases">
        <authorList>
            <consortium name="Genoscope - CEA"/>
            <person name="William W."/>
        </authorList>
    </citation>
    <scope>NUCLEOTIDE SEQUENCE</scope>
</reference>
<protein>
    <submittedName>
        <fullName evidence="1">Uncharacterized protein</fullName>
    </submittedName>
</protein>
<dbReference type="EMBL" id="CAJJDM010000011">
    <property type="protein sequence ID" value="CAD8049807.1"/>
    <property type="molecule type" value="Genomic_DNA"/>
</dbReference>
<name>A0A8S1K4M9_PARPR</name>
<evidence type="ECO:0000313" key="1">
    <source>
        <dbReference type="EMBL" id="CAD8049807.1"/>
    </source>
</evidence>
<comment type="caution">
    <text evidence="1">The sequence shown here is derived from an EMBL/GenBank/DDBJ whole genome shotgun (WGS) entry which is preliminary data.</text>
</comment>
<sequence length="136" mass="16172">MQESKEFSQNWLRVDPFDNPILKDAPQHQPEKFSQYVELKDEDDKVIGFLMNQQQYFFDSEGGWRDENGCHYDKDGQPAGWFVLHPGDVYHEHFYDQDGYYIPTDIENEKNSIDDQDIEEAQNQLEDDDIKEYEAP</sequence>
<evidence type="ECO:0000313" key="2">
    <source>
        <dbReference type="Proteomes" id="UP000688137"/>
    </source>
</evidence>